<proteinExistence type="predicted"/>
<evidence type="ECO:0000313" key="2">
    <source>
        <dbReference type="Proteomes" id="UP000030341"/>
    </source>
</evidence>
<organism evidence="1 2">
    <name type="scientific">Pseudoalteromonas piratica</name>
    <dbReference type="NCBI Taxonomy" id="1348114"/>
    <lineage>
        <taxon>Bacteria</taxon>
        <taxon>Pseudomonadati</taxon>
        <taxon>Pseudomonadota</taxon>
        <taxon>Gammaproteobacteria</taxon>
        <taxon>Alteromonadales</taxon>
        <taxon>Pseudoalteromonadaceae</taxon>
        <taxon>Pseudoalteromonas</taxon>
    </lineage>
</organism>
<reference evidence="1 2" key="1">
    <citation type="submission" date="2014-11" db="EMBL/GenBank/DDBJ databases">
        <title>Complete Genome Sequence of Pseudoalteromonas sp. Strain OCN003 Isolated from Kaneohe Bay, Oahu, Hawaii.</title>
        <authorList>
            <person name="Beurmann S."/>
            <person name="Videau P."/>
            <person name="Ushijima B."/>
            <person name="Smith A.M."/>
            <person name="Aeby G.S."/>
            <person name="Callahan S.M."/>
            <person name="Belcaid M."/>
        </authorList>
    </citation>
    <scope>NUCLEOTIDE SEQUENCE [LARGE SCALE GENOMIC DNA]</scope>
    <source>
        <strain evidence="1 2">OCN003</strain>
    </source>
</reference>
<dbReference type="AlphaFoldDB" id="A0A0A7EBK3"/>
<dbReference type="Proteomes" id="UP000030341">
    <property type="component" value="Chromosome 1"/>
</dbReference>
<dbReference type="OrthoDB" id="6400369at2"/>
<evidence type="ECO:0000313" key="1">
    <source>
        <dbReference type="EMBL" id="AIY63878.1"/>
    </source>
</evidence>
<dbReference type="HOGENOM" id="CLU_1460128_0_0_6"/>
<dbReference type="EMBL" id="CP009888">
    <property type="protein sequence ID" value="AIY63878.1"/>
    <property type="molecule type" value="Genomic_DNA"/>
</dbReference>
<dbReference type="eggNOG" id="ENOG5032XXX">
    <property type="taxonomic scope" value="Bacteria"/>
</dbReference>
<gene>
    <name evidence="1" type="ORF">OM33_00925</name>
</gene>
<sequence length="185" mass="21610">MPLNKLLEELIMKRMLTLAIVFCSQSLLASNCIKFNDKDFCEVWNNKDDGVHTVELLAEGQSLESWSTMITVRKYKGKTALKEVLPGYINSVKPMFTLKPDILQSDTSKAKEEVYFRMLLLAPDKSHYEYVINRFYRDDDESVKSIFYSHRIPFAEQVNFNEIMENRDNWLEQLQSQNIDGHLGE</sequence>
<keyword evidence="2" id="KW-1185">Reference proteome</keyword>
<name>A0A0A7EBK3_9GAMM</name>
<accession>A0A0A7EBK3</accession>
<protein>
    <submittedName>
        <fullName evidence="1">Uncharacterized protein</fullName>
    </submittedName>
</protein>
<dbReference type="KEGG" id="pseo:OM33_00925"/>